<dbReference type="Pfam" id="PF04884">
    <property type="entry name" value="UVB_sens_prot"/>
    <property type="match status" value="1"/>
</dbReference>
<evidence type="ECO:0000256" key="3">
    <source>
        <dbReference type="ARBA" id="ARBA00022692"/>
    </source>
</evidence>
<organism evidence="8 9">
    <name type="scientific">Artemia franciscana</name>
    <name type="common">Brine shrimp</name>
    <name type="synonym">Artemia sanfranciscana</name>
    <dbReference type="NCBI Taxonomy" id="6661"/>
    <lineage>
        <taxon>Eukaryota</taxon>
        <taxon>Metazoa</taxon>
        <taxon>Ecdysozoa</taxon>
        <taxon>Arthropoda</taxon>
        <taxon>Crustacea</taxon>
        <taxon>Branchiopoda</taxon>
        <taxon>Anostraca</taxon>
        <taxon>Artemiidae</taxon>
        <taxon>Artemia</taxon>
    </lineage>
</organism>
<evidence type="ECO:0000259" key="7">
    <source>
        <dbReference type="Pfam" id="PF04884"/>
    </source>
</evidence>
<dbReference type="GO" id="GO:0016020">
    <property type="term" value="C:membrane"/>
    <property type="evidence" value="ECO:0007669"/>
    <property type="project" value="UniProtKB-SubCell"/>
</dbReference>
<keyword evidence="3 6" id="KW-0812">Transmembrane</keyword>
<dbReference type="InterPro" id="IPR006968">
    <property type="entry name" value="RUS_fam"/>
</dbReference>
<comment type="similarity">
    <text evidence="2">Belongs to the RUS1 family.</text>
</comment>
<dbReference type="EMBL" id="JAVRJZ010000017">
    <property type="protein sequence ID" value="KAK2710379.1"/>
    <property type="molecule type" value="Genomic_DNA"/>
</dbReference>
<keyword evidence="5 6" id="KW-0472">Membrane</keyword>
<dbReference type="AlphaFoldDB" id="A0AA88HNK0"/>
<comment type="subcellular location">
    <subcellularLocation>
        <location evidence="1">Membrane</location>
    </subcellularLocation>
</comment>
<feature type="domain" description="Protein root UVB sensitive/RUS" evidence="7">
    <location>
        <begin position="34"/>
        <end position="268"/>
    </location>
</feature>
<reference evidence="8" key="1">
    <citation type="submission" date="2023-07" db="EMBL/GenBank/DDBJ databases">
        <title>Chromosome-level genome assembly of Artemia franciscana.</title>
        <authorList>
            <person name="Jo E."/>
        </authorList>
    </citation>
    <scope>NUCLEOTIDE SEQUENCE</scope>
    <source>
        <tissue evidence="8">Whole body</tissue>
    </source>
</reference>
<dbReference type="Proteomes" id="UP001187531">
    <property type="component" value="Unassembled WGS sequence"/>
</dbReference>
<evidence type="ECO:0000256" key="1">
    <source>
        <dbReference type="ARBA" id="ARBA00004370"/>
    </source>
</evidence>
<dbReference type="PANTHER" id="PTHR12770">
    <property type="entry name" value="RUS1 FAMILY PROTEIN C16ORF58"/>
    <property type="match status" value="1"/>
</dbReference>
<evidence type="ECO:0000256" key="4">
    <source>
        <dbReference type="ARBA" id="ARBA00022989"/>
    </source>
</evidence>
<feature type="transmembrane region" description="Helical" evidence="6">
    <location>
        <begin position="206"/>
        <end position="233"/>
    </location>
</feature>
<protein>
    <recommendedName>
        <fullName evidence="7">Protein root UVB sensitive/RUS domain-containing protein</fullName>
    </recommendedName>
</protein>
<sequence>MSGVIIEYKGERRCLELSSDGAKYSRNCAPRPNLFQFFVDIFLPEGFPESVSKDYVQYQIWDSFQALFSSLNGALATKAVLTGVGVGNAEATVLGATLTWLIRDGASMIGRISFSALIGSQLDANCKQWRLFADILNDVAMGFEIVSPMLMPNYMFLIFCIAGICKAIVGVAGGATRTALTYHQAQKGNFADVAAKDGSQETLVNLFALVVNLLLLPIMVSSTTMTLTFFILLSVFHVYANYKAVSSLCIPRLNRHRLNYIIEQFSRNGQVPCVDLANRNELLFNLSCGRERHMFGKDIIVAPSVSKYGYLKELEGIQSELFALIENKNKKQTAIFLSNKSNAKHTIQAYYLATTKNIGVHPEDFVSKLESVGWEIDDQLLLVGEYRLQVDKISSS</sequence>
<keyword evidence="4 6" id="KW-1133">Transmembrane helix</keyword>
<proteinExistence type="inferred from homology"/>
<accession>A0AA88HNK0</accession>
<name>A0AA88HNK0_ARTSF</name>
<gene>
    <name evidence="8" type="ORF">QYM36_013880</name>
</gene>
<evidence type="ECO:0000256" key="5">
    <source>
        <dbReference type="ARBA" id="ARBA00023136"/>
    </source>
</evidence>
<feature type="transmembrane region" description="Helical" evidence="6">
    <location>
        <begin position="154"/>
        <end position="175"/>
    </location>
</feature>
<evidence type="ECO:0000313" key="8">
    <source>
        <dbReference type="EMBL" id="KAK2710379.1"/>
    </source>
</evidence>
<dbReference type="PANTHER" id="PTHR12770:SF31">
    <property type="entry name" value="RUS FAMILY MEMBER 1"/>
    <property type="match status" value="1"/>
</dbReference>
<comment type="caution">
    <text evidence="8">The sequence shown here is derived from an EMBL/GenBank/DDBJ whole genome shotgun (WGS) entry which is preliminary data.</text>
</comment>
<keyword evidence="9" id="KW-1185">Reference proteome</keyword>
<dbReference type="InterPro" id="IPR054549">
    <property type="entry name" value="UVB_sens_RUS_dom"/>
</dbReference>
<evidence type="ECO:0000256" key="2">
    <source>
        <dbReference type="ARBA" id="ARBA00007558"/>
    </source>
</evidence>
<evidence type="ECO:0000313" key="9">
    <source>
        <dbReference type="Proteomes" id="UP001187531"/>
    </source>
</evidence>
<evidence type="ECO:0000256" key="6">
    <source>
        <dbReference type="SAM" id="Phobius"/>
    </source>
</evidence>